<name>A0A8T2R8V6_CERRI</name>
<comment type="caution">
    <text evidence="1">The sequence shown here is derived from an EMBL/GenBank/DDBJ whole genome shotgun (WGS) entry which is preliminary data.</text>
</comment>
<sequence length="134" mass="15189">MRVASVRCHGNSERGCRARRRLQGQRAGGGGGTVVGGKAICINGARYRSCYHRILRQGSVCDDRLMYHEGYKGVYIAGAERETERETQRERCRPRLIRGGRQPNAVFSASARLLARCSQCDNVKRRSRRAEHRR</sequence>
<dbReference type="Proteomes" id="UP000825935">
    <property type="component" value="Chromosome 29"/>
</dbReference>
<accession>A0A8T2R8V6</accession>
<organism evidence="1 2">
    <name type="scientific">Ceratopteris richardii</name>
    <name type="common">Triangle waterfern</name>
    <dbReference type="NCBI Taxonomy" id="49495"/>
    <lineage>
        <taxon>Eukaryota</taxon>
        <taxon>Viridiplantae</taxon>
        <taxon>Streptophyta</taxon>
        <taxon>Embryophyta</taxon>
        <taxon>Tracheophyta</taxon>
        <taxon>Polypodiopsida</taxon>
        <taxon>Polypodiidae</taxon>
        <taxon>Polypodiales</taxon>
        <taxon>Pteridineae</taxon>
        <taxon>Pteridaceae</taxon>
        <taxon>Parkerioideae</taxon>
        <taxon>Ceratopteris</taxon>
    </lineage>
</organism>
<protein>
    <submittedName>
        <fullName evidence="1">Uncharacterized protein</fullName>
    </submittedName>
</protein>
<dbReference type="AlphaFoldDB" id="A0A8T2R8V6"/>
<dbReference type="EMBL" id="CM035434">
    <property type="protein sequence ID" value="KAH7292337.1"/>
    <property type="molecule type" value="Genomic_DNA"/>
</dbReference>
<evidence type="ECO:0000313" key="1">
    <source>
        <dbReference type="EMBL" id="KAH7292337.1"/>
    </source>
</evidence>
<proteinExistence type="predicted"/>
<reference evidence="1" key="1">
    <citation type="submission" date="2021-08" db="EMBL/GenBank/DDBJ databases">
        <title>WGS assembly of Ceratopteris richardii.</title>
        <authorList>
            <person name="Marchant D.B."/>
            <person name="Chen G."/>
            <person name="Jenkins J."/>
            <person name="Shu S."/>
            <person name="Leebens-Mack J."/>
            <person name="Grimwood J."/>
            <person name="Schmutz J."/>
            <person name="Soltis P."/>
            <person name="Soltis D."/>
            <person name="Chen Z.-H."/>
        </authorList>
    </citation>
    <scope>NUCLEOTIDE SEQUENCE</scope>
    <source>
        <strain evidence="1">Whitten #5841</strain>
        <tissue evidence="1">Leaf</tissue>
    </source>
</reference>
<keyword evidence="2" id="KW-1185">Reference proteome</keyword>
<evidence type="ECO:0000313" key="2">
    <source>
        <dbReference type="Proteomes" id="UP000825935"/>
    </source>
</evidence>
<gene>
    <name evidence="1" type="ORF">KP509_29G062600</name>
</gene>